<dbReference type="InterPro" id="IPR054030">
    <property type="entry name" value="Gp5_Vgr_C"/>
</dbReference>
<evidence type="ECO:0000256" key="4">
    <source>
        <dbReference type="SAM" id="MobiDB-lite"/>
    </source>
</evidence>
<dbReference type="InterPro" id="IPR006533">
    <property type="entry name" value="T6SS_Vgr_RhsGE"/>
</dbReference>
<dbReference type="InterPro" id="IPR017847">
    <property type="entry name" value="T6SS_RhsGE_Vgr_subset"/>
</dbReference>
<dbReference type="Gene3D" id="2.30.110.50">
    <property type="match status" value="1"/>
</dbReference>
<feature type="region of interest" description="Disordered" evidence="4">
    <location>
        <begin position="227"/>
        <end position="267"/>
    </location>
</feature>
<dbReference type="PANTHER" id="PTHR32305:SF15">
    <property type="entry name" value="PROTEIN RHSA-RELATED"/>
    <property type="match status" value="1"/>
</dbReference>
<evidence type="ECO:0000259" key="6">
    <source>
        <dbReference type="Pfam" id="PF22178"/>
    </source>
</evidence>
<protein>
    <submittedName>
        <fullName evidence="7">Type VI secretion system tip protein VgrG</fullName>
    </submittedName>
</protein>
<dbReference type="Pfam" id="PF22178">
    <property type="entry name" value="Gp5_trimer_C"/>
    <property type="match status" value="1"/>
</dbReference>
<comment type="caution">
    <text evidence="7">The sequence shown here is derived from an EMBL/GenBank/DDBJ whole genome shotgun (WGS) entry which is preliminary data.</text>
</comment>
<feature type="region of interest" description="Disordered" evidence="4">
    <location>
        <begin position="461"/>
        <end position="482"/>
    </location>
</feature>
<evidence type="ECO:0000256" key="3">
    <source>
        <dbReference type="ARBA" id="ARBA00022525"/>
    </source>
</evidence>
<feature type="compositionally biased region" description="Polar residues" evidence="4">
    <location>
        <begin position="467"/>
        <end position="482"/>
    </location>
</feature>
<evidence type="ECO:0000313" key="7">
    <source>
        <dbReference type="EMBL" id="PWI34106.1"/>
    </source>
</evidence>
<keyword evidence="8" id="KW-1185">Reference proteome</keyword>
<dbReference type="Pfam" id="PF05954">
    <property type="entry name" value="Phage_GPD"/>
    <property type="match status" value="1"/>
</dbReference>
<comment type="subcellular location">
    <subcellularLocation>
        <location evidence="1">Secreted</location>
    </subcellularLocation>
</comment>
<dbReference type="SUPFAM" id="SSF69279">
    <property type="entry name" value="Phage tail proteins"/>
    <property type="match status" value="2"/>
</dbReference>
<gene>
    <name evidence="7" type="ORF">DI392_07900</name>
</gene>
<dbReference type="AlphaFoldDB" id="A0A2U3BBD3"/>
<dbReference type="OrthoDB" id="9762420at2"/>
<dbReference type="Pfam" id="PF04717">
    <property type="entry name" value="Phage_base_V"/>
    <property type="match status" value="1"/>
</dbReference>
<dbReference type="InterPro" id="IPR050708">
    <property type="entry name" value="T6SS_VgrG/RHS"/>
</dbReference>
<accession>A0A2U3BBD3</accession>
<dbReference type="PANTHER" id="PTHR32305">
    <property type="match status" value="1"/>
</dbReference>
<dbReference type="Proteomes" id="UP000245362">
    <property type="component" value="Unassembled WGS sequence"/>
</dbReference>
<dbReference type="Gene3D" id="4.10.220.110">
    <property type="match status" value="1"/>
</dbReference>
<feature type="domain" description="Gp5/Type VI secretion system Vgr C-terminal trimerisation" evidence="6">
    <location>
        <begin position="472"/>
        <end position="592"/>
    </location>
</feature>
<feature type="compositionally biased region" description="Basic and acidic residues" evidence="4">
    <location>
        <begin position="246"/>
        <end position="267"/>
    </location>
</feature>
<dbReference type="SUPFAM" id="SSF69255">
    <property type="entry name" value="gp5 N-terminal domain-like"/>
    <property type="match status" value="1"/>
</dbReference>
<comment type="similarity">
    <text evidence="2">Belongs to the VgrG protein family.</text>
</comment>
<dbReference type="RefSeq" id="WP_109319357.1">
    <property type="nucleotide sequence ID" value="NZ_QFWT01000003.1"/>
</dbReference>
<keyword evidence="3" id="KW-0964">Secreted</keyword>
<dbReference type="GO" id="GO:0005576">
    <property type="term" value="C:extracellular region"/>
    <property type="evidence" value="ECO:0007669"/>
    <property type="project" value="UniProtKB-SubCell"/>
</dbReference>
<sequence>MSLTQSDRPVSVSTPLETDKLVFWKMTADEGLGKLFHYRLDLLSEDSDINFNLLLGEQVKVWLQNDNGETRYFNGLVAEVTYSGQVSNFEHYQVILRPWLWFLTISSGCRIFQNKAVPDIIKQIFRDNSFSDFEEKLSETYQNLEYCVQYNETDFNFVSRLMESAGIYYYFRHDEHGHKLVLADSVEAHKDESQGDIPYFPPENKERRTEEHIFSWLSRAEVQSGTYSVQDTDYHNPPTVTSGQKSDSESHSLSEQERYEFHDYNSNPDDTKRYARIRLEELKAMSVMVCAEGNSIKLGSGRLFTLQDYPRDDQNIEYLITHANFSISLDDYTSSQTQSGGKDSPLVYQCRFEAISRERAFRPARLTAKPVVYGAQTAVVVGAKDEEINIDQHGRIKVRFYWSRDNTGNSCWVRVSQSLAGNKWGSLHIPRVGQEVIVHFINGDPDRPIVTGAVYNTEMPPPYSMPANKTQSGIKTRSSTKGTAENFNELRFEDKKGSEEVYLHAERTFTRIVENDDFLSVGFEKSDPGDQSVQIYGNRSTMLETGNDSLELKKGDQSIDIAGKQAVDIAGNQTVSIKGDQSTEINGKQQISAKGGISQKSPASIELKVGGSSIKIEPAKITIKSPQVEIKADGKLDIKSPMTTVSGDAVLTLKGGIIKIN</sequence>
<proteinExistence type="inferred from homology"/>
<reference evidence="7 8" key="1">
    <citation type="submission" date="2018-05" db="EMBL/GenBank/DDBJ databases">
        <title>Vibrio limimaris sp. nov., isolated from marine sediment.</title>
        <authorList>
            <person name="Li C.-M."/>
        </authorList>
    </citation>
    <scope>NUCLEOTIDE SEQUENCE [LARGE SCALE GENOMIC DNA]</scope>
    <source>
        <strain evidence="7 8">E4404</strain>
    </source>
</reference>
<organism evidence="7 8">
    <name type="scientific">Vibrio albus</name>
    <dbReference type="NCBI Taxonomy" id="2200953"/>
    <lineage>
        <taxon>Bacteria</taxon>
        <taxon>Pseudomonadati</taxon>
        <taxon>Pseudomonadota</taxon>
        <taxon>Gammaproteobacteria</taxon>
        <taxon>Vibrionales</taxon>
        <taxon>Vibrionaceae</taxon>
        <taxon>Vibrio</taxon>
    </lineage>
</organism>
<name>A0A2U3BBD3_9VIBR</name>
<evidence type="ECO:0000256" key="2">
    <source>
        <dbReference type="ARBA" id="ARBA00005558"/>
    </source>
</evidence>
<dbReference type="Gene3D" id="3.55.50.10">
    <property type="entry name" value="Baseplate protein-like domains"/>
    <property type="match status" value="1"/>
</dbReference>
<evidence type="ECO:0000259" key="5">
    <source>
        <dbReference type="Pfam" id="PF04717"/>
    </source>
</evidence>
<dbReference type="EMBL" id="QFWT01000003">
    <property type="protein sequence ID" value="PWI34106.1"/>
    <property type="molecule type" value="Genomic_DNA"/>
</dbReference>
<dbReference type="Gene3D" id="2.40.50.230">
    <property type="entry name" value="Gp5 N-terminal domain"/>
    <property type="match status" value="1"/>
</dbReference>
<dbReference type="InterPro" id="IPR037026">
    <property type="entry name" value="Vgr_OB-fold_dom_sf"/>
</dbReference>
<evidence type="ECO:0000313" key="8">
    <source>
        <dbReference type="Proteomes" id="UP000245362"/>
    </source>
</evidence>
<dbReference type="NCBIfam" id="TIGR01646">
    <property type="entry name" value="vgr_GE"/>
    <property type="match status" value="1"/>
</dbReference>
<dbReference type="InterPro" id="IPR006531">
    <property type="entry name" value="Gp5/Vgr_OB"/>
</dbReference>
<dbReference type="SUPFAM" id="SSF69349">
    <property type="entry name" value="Phage fibre proteins"/>
    <property type="match status" value="1"/>
</dbReference>
<evidence type="ECO:0000256" key="1">
    <source>
        <dbReference type="ARBA" id="ARBA00004613"/>
    </source>
</evidence>
<dbReference type="FunFam" id="3.55.50.10:FF:000001">
    <property type="entry name" value="Actin cross-linking toxin VgrG1"/>
    <property type="match status" value="1"/>
</dbReference>
<feature type="domain" description="Gp5/Type VI secretion system Vgr protein OB-fold" evidence="5">
    <location>
        <begin position="378"/>
        <end position="455"/>
    </location>
</feature>
<dbReference type="NCBIfam" id="TIGR03361">
    <property type="entry name" value="VI_Rhs_Vgr"/>
    <property type="match status" value="1"/>
</dbReference>